<dbReference type="InterPro" id="IPR043137">
    <property type="entry name" value="GGT_ssub_C"/>
</dbReference>
<dbReference type="Pfam" id="PF01019">
    <property type="entry name" value="G_glu_transpept"/>
    <property type="match status" value="1"/>
</dbReference>
<dbReference type="SUPFAM" id="SSF56235">
    <property type="entry name" value="N-terminal nucleophile aminohydrolases (Ntn hydrolases)"/>
    <property type="match status" value="1"/>
</dbReference>
<gene>
    <name evidence="1" type="ORF">UFOPK3197_00713</name>
</gene>
<sequence>MSSGGAAYFGKACDVSISNVREVTGARAAVSTGDPAATRAACKILASGGSVVDAAIAASAVLAVVMPHATSIGGDAFILVRDAPTGKIHGLNASGTAPLSVQPATFRDGMHQRGASAAVVPGLVRAWDALHERFGILSWDSLFEDSLLLAERGCAVSPSLAQTISTLEGYLKLDPGWSSTFFPLGTPLKLGDTLNQPALARTLRSIADLGADALYRGDAGAALIQYIQSAGGLLSLTDLEKFSVSWVEPVSTEYHGHDVFVMPPNSYGILMLMQLQCLAALPLEEITTDLAKRMSWQIRAMRACVDVWLPEIGDPACMKVSTMDFLADQSITDARMRMLAQLPPEQAAPAGGTTSITVSDAEGNAVCIVQSIYNPCGAHFIDPNTGMILNNRMFCFDHRPARPNSIAPGKRSAHTLNPVMVTKNGSLRWVYASPGGISQTITGAQILVNLIDRKLEVGPAIDETRWAVDRGGKVLIEPSVAATVLPALAAQKISAKCEEDDYLFGSATLIQCEPNCPLRAAADLRRNASAMAI</sequence>
<dbReference type="PRINTS" id="PR01210">
    <property type="entry name" value="GGTRANSPTASE"/>
</dbReference>
<dbReference type="InterPro" id="IPR052896">
    <property type="entry name" value="GGT-like_enzyme"/>
</dbReference>
<organism evidence="1">
    <name type="scientific">freshwater metagenome</name>
    <dbReference type="NCBI Taxonomy" id="449393"/>
    <lineage>
        <taxon>unclassified sequences</taxon>
        <taxon>metagenomes</taxon>
        <taxon>ecological metagenomes</taxon>
    </lineage>
</organism>
<name>A0A6J7A7L6_9ZZZZ</name>
<evidence type="ECO:0000313" key="1">
    <source>
        <dbReference type="EMBL" id="CAB4828827.1"/>
    </source>
</evidence>
<reference evidence="1" key="1">
    <citation type="submission" date="2020-05" db="EMBL/GenBank/DDBJ databases">
        <authorList>
            <person name="Chiriac C."/>
            <person name="Salcher M."/>
            <person name="Ghai R."/>
            <person name="Kavagutti S V."/>
        </authorList>
    </citation>
    <scope>NUCLEOTIDE SEQUENCE</scope>
</reference>
<dbReference type="InterPro" id="IPR029055">
    <property type="entry name" value="Ntn_hydrolases_N"/>
</dbReference>
<protein>
    <submittedName>
        <fullName evidence="1">Unannotated protein</fullName>
    </submittedName>
</protein>
<dbReference type="Gene3D" id="1.10.246.230">
    <property type="match status" value="1"/>
</dbReference>
<accession>A0A6J7A7L6</accession>
<dbReference type="PANTHER" id="PTHR43881">
    <property type="entry name" value="GAMMA-GLUTAMYLTRANSPEPTIDASE (AFU_ORTHOLOGUE AFUA_4G13580)"/>
    <property type="match status" value="1"/>
</dbReference>
<dbReference type="Gene3D" id="3.60.20.40">
    <property type="match status" value="1"/>
</dbReference>
<dbReference type="EMBL" id="CAFABI010000068">
    <property type="protein sequence ID" value="CAB4828827.1"/>
    <property type="molecule type" value="Genomic_DNA"/>
</dbReference>
<dbReference type="AlphaFoldDB" id="A0A6J7A7L6"/>
<dbReference type="PANTHER" id="PTHR43881:SF1">
    <property type="entry name" value="GAMMA-GLUTAMYLTRANSPEPTIDASE (AFU_ORTHOLOGUE AFUA_4G13580)"/>
    <property type="match status" value="1"/>
</dbReference>
<proteinExistence type="predicted"/>